<keyword evidence="3 5" id="KW-1005">Bacterial flagellum biogenesis</keyword>
<dbReference type="AlphaFoldDB" id="Q2RRB2"/>
<keyword evidence="9" id="KW-0966">Cell projection</keyword>
<comment type="function">
    <text evidence="4 5">Required for flagellar hook formation. May act as a scaffolding protein.</text>
</comment>
<dbReference type="EnsemblBacteria" id="ABC23333">
    <property type="protein sequence ID" value="ABC23333"/>
    <property type="gene ID" value="Rru_A2533"/>
</dbReference>
<dbReference type="PhylomeDB" id="Q2RRB2"/>
<evidence type="ECO:0000313" key="9">
    <source>
        <dbReference type="EMBL" id="ABC23333.1"/>
    </source>
</evidence>
<evidence type="ECO:0000256" key="6">
    <source>
        <dbReference type="SAM" id="MobiDB-lite"/>
    </source>
</evidence>
<evidence type="ECO:0000256" key="5">
    <source>
        <dbReference type="RuleBase" id="RU362076"/>
    </source>
</evidence>
<dbReference type="InterPro" id="IPR005648">
    <property type="entry name" value="FlgD"/>
</dbReference>
<dbReference type="RefSeq" id="WP_011390286.1">
    <property type="nucleotide sequence ID" value="NC_007643.1"/>
</dbReference>
<dbReference type="eggNOG" id="COG1843">
    <property type="taxonomic scope" value="Bacteria"/>
</dbReference>
<evidence type="ECO:0000256" key="2">
    <source>
        <dbReference type="ARBA" id="ARBA00016013"/>
    </source>
</evidence>
<sequence>MSTITSTSSTETSGKATSTSAESLSKLDENYKLFLTVLTTQLKNQNPLNPTDPNEMTQQLISYSQVEQQILGNQYLENLVLSTNNQTAETALAFVGKEVVYTSDNREFSGEKIDWKMTVPESAKSVSFVVTNAKGDVIYSKTETPESGAYTFTWDGATTAGSKAVDGSYTLTAKATLADDKTKTIDLQSTSTVAEVDWSSGAAQLKLANGSLISLSNIVTARVAAAKAA</sequence>
<evidence type="ECO:0000256" key="1">
    <source>
        <dbReference type="ARBA" id="ARBA00010577"/>
    </source>
</evidence>
<feature type="domain" description="FlgD Tudor-like" evidence="8">
    <location>
        <begin position="90"/>
        <end position="218"/>
    </location>
</feature>
<dbReference type="HOGENOM" id="CLU_047535_0_1_5"/>
<keyword evidence="9" id="KW-0282">Flagellum</keyword>
<evidence type="ECO:0000259" key="7">
    <source>
        <dbReference type="Pfam" id="PF13860"/>
    </source>
</evidence>
<feature type="domain" description="FlgD/Vpr Ig-like" evidence="7">
    <location>
        <begin position="107"/>
        <end position="178"/>
    </location>
</feature>
<dbReference type="InterPro" id="IPR025965">
    <property type="entry name" value="FlgD/Vpr_Ig-like"/>
</dbReference>
<dbReference type="PATRIC" id="fig|269796.9.peg.2640"/>
<keyword evidence="9" id="KW-0969">Cilium</keyword>
<feature type="region of interest" description="Disordered" evidence="6">
    <location>
        <begin position="1"/>
        <end position="22"/>
    </location>
</feature>
<dbReference type="InterPro" id="IPR025963">
    <property type="entry name" value="FLgD_Tudor"/>
</dbReference>
<dbReference type="Pfam" id="PF03963">
    <property type="entry name" value="FlgD"/>
    <property type="match status" value="1"/>
</dbReference>
<dbReference type="GO" id="GO:0044781">
    <property type="term" value="P:bacterial-type flagellum organization"/>
    <property type="evidence" value="ECO:0007669"/>
    <property type="project" value="UniProtKB-UniRule"/>
</dbReference>
<evidence type="ECO:0000313" key="10">
    <source>
        <dbReference type="Proteomes" id="UP000001929"/>
    </source>
</evidence>
<reference evidence="9 10" key="1">
    <citation type="journal article" date="2011" name="Stand. Genomic Sci.">
        <title>Complete genome sequence of Rhodospirillum rubrum type strain (S1).</title>
        <authorList>
            <person name="Munk A.C."/>
            <person name="Copeland A."/>
            <person name="Lucas S."/>
            <person name="Lapidus A."/>
            <person name="Del Rio T.G."/>
            <person name="Barry K."/>
            <person name="Detter J.C."/>
            <person name="Hammon N."/>
            <person name="Israni S."/>
            <person name="Pitluck S."/>
            <person name="Brettin T."/>
            <person name="Bruce D."/>
            <person name="Han C."/>
            <person name="Tapia R."/>
            <person name="Gilna P."/>
            <person name="Schmutz J."/>
            <person name="Larimer F."/>
            <person name="Land M."/>
            <person name="Kyrpides N.C."/>
            <person name="Mavromatis K."/>
            <person name="Richardson P."/>
            <person name="Rohde M."/>
            <person name="Goker M."/>
            <person name="Klenk H.P."/>
            <person name="Zhang Y."/>
            <person name="Roberts G.P."/>
            <person name="Reslewic S."/>
            <person name="Schwartz D.C."/>
        </authorList>
    </citation>
    <scope>NUCLEOTIDE SEQUENCE [LARGE SCALE GENOMIC DNA]</scope>
    <source>
        <strain evidence="10">ATCC 11170 / ATH 1.1.1 / DSM 467 / LMG 4362 / NCIMB 8255 / S1</strain>
    </source>
</reference>
<evidence type="ECO:0000259" key="8">
    <source>
        <dbReference type="Pfam" id="PF13861"/>
    </source>
</evidence>
<dbReference type="Pfam" id="PF13861">
    <property type="entry name" value="FLgD_tudor"/>
    <property type="match status" value="1"/>
</dbReference>
<dbReference type="Pfam" id="PF13860">
    <property type="entry name" value="FlgD_ig"/>
    <property type="match status" value="1"/>
</dbReference>
<accession>Q2RRB2</accession>
<protein>
    <recommendedName>
        <fullName evidence="2 5">Basal-body rod modification protein FlgD</fullName>
    </recommendedName>
</protein>
<evidence type="ECO:0000256" key="4">
    <source>
        <dbReference type="ARBA" id="ARBA00024746"/>
    </source>
</evidence>
<dbReference type="Gene3D" id="2.60.40.4070">
    <property type="match status" value="1"/>
</dbReference>
<organism evidence="9 10">
    <name type="scientific">Rhodospirillum rubrum (strain ATCC 11170 / ATH 1.1.1 / DSM 467 / LMG 4362 / NCIMB 8255 / S1)</name>
    <dbReference type="NCBI Taxonomy" id="269796"/>
    <lineage>
        <taxon>Bacteria</taxon>
        <taxon>Pseudomonadati</taxon>
        <taxon>Pseudomonadota</taxon>
        <taxon>Alphaproteobacteria</taxon>
        <taxon>Rhodospirillales</taxon>
        <taxon>Rhodospirillaceae</taxon>
        <taxon>Rhodospirillum</taxon>
    </lineage>
</organism>
<dbReference type="KEGG" id="rru:Rru_A2533"/>
<name>Q2RRB2_RHORT</name>
<comment type="similarity">
    <text evidence="1 5">Belongs to the FlgD family.</text>
</comment>
<gene>
    <name evidence="9" type="ordered locus">Rru_A2533</name>
</gene>
<dbReference type="Gene3D" id="2.30.30.910">
    <property type="match status" value="1"/>
</dbReference>
<dbReference type="EMBL" id="CP000230">
    <property type="protein sequence ID" value="ABC23333.1"/>
    <property type="molecule type" value="Genomic_DNA"/>
</dbReference>
<evidence type="ECO:0000256" key="3">
    <source>
        <dbReference type="ARBA" id="ARBA00022795"/>
    </source>
</evidence>
<dbReference type="STRING" id="269796.Rru_A2533"/>
<dbReference type="Proteomes" id="UP000001929">
    <property type="component" value="Chromosome"/>
</dbReference>
<keyword evidence="10" id="KW-1185">Reference proteome</keyword>
<proteinExistence type="inferred from homology"/>